<gene>
    <name evidence="1" type="ORF">NDU88_004528</name>
</gene>
<dbReference type="Proteomes" id="UP001066276">
    <property type="component" value="Chromosome 7"/>
</dbReference>
<evidence type="ECO:0000313" key="1">
    <source>
        <dbReference type="EMBL" id="KAJ1126119.1"/>
    </source>
</evidence>
<comment type="caution">
    <text evidence="1">The sequence shown here is derived from an EMBL/GenBank/DDBJ whole genome shotgun (WGS) entry which is preliminary data.</text>
</comment>
<keyword evidence="2" id="KW-1185">Reference proteome</keyword>
<sequence length="106" mass="11675">MVRGIRRCQVSGRGAPSNVQAPTGENVYFILQFFERGHVLVEVLPLVHRAGHLGLNGYRLQSLCGNMLGILHGLLELPQGGPKERTAGVKSSGPPDDRNWYLNLWS</sequence>
<proteinExistence type="predicted"/>
<organism evidence="1 2">
    <name type="scientific">Pleurodeles waltl</name>
    <name type="common">Iberian ribbed newt</name>
    <dbReference type="NCBI Taxonomy" id="8319"/>
    <lineage>
        <taxon>Eukaryota</taxon>
        <taxon>Metazoa</taxon>
        <taxon>Chordata</taxon>
        <taxon>Craniata</taxon>
        <taxon>Vertebrata</taxon>
        <taxon>Euteleostomi</taxon>
        <taxon>Amphibia</taxon>
        <taxon>Batrachia</taxon>
        <taxon>Caudata</taxon>
        <taxon>Salamandroidea</taxon>
        <taxon>Salamandridae</taxon>
        <taxon>Pleurodelinae</taxon>
        <taxon>Pleurodeles</taxon>
    </lineage>
</organism>
<accession>A0AAV7PEC6</accession>
<reference evidence="1" key="1">
    <citation type="journal article" date="2022" name="bioRxiv">
        <title>Sequencing and chromosome-scale assembly of the giantPleurodeles waltlgenome.</title>
        <authorList>
            <person name="Brown T."/>
            <person name="Elewa A."/>
            <person name="Iarovenko S."/>
            <person name="Subramanian E."/>
            <person name="Araus A.J."/>
            <person name="Petzold A."/>
            <person name="Susuki M."/>
            <person name="Suzuki K.-i.T."/>
            <person name="Hayashi T."/>
            <person name="Toyoda A."/>
            <person name="Oliveira C."/>
            <person name="Osipova E."/>
            <person name="Leigh N.D."/>
            <person name="Simon A."/>
            <person name="Yun M.H."/>
        </authorList>
    </citation>
    <scope>NUCLEOTIDE SEQUENCE</scope>
    <source>
        <strain evidence="1">20211129_DDA</strain>
        <tissue evidence="1">Liver</tissue>
    </source>
</reference>
<dbReference type="AlphaFoldDB" id="A0AAV7PEC6"/>
<name>A0AAV7PEC6_PLEWA</name>
<dbReference type="EMBL" id="JANPWB010000011">
    <property type="protein sequence ID" value="KAJ1126119.1"/>
    <property type="molecule type" value="Genomic_DNA"/>
</dbReference>
<protein>
    <submittedName>
        <fullName evidence="1">Uncharacterized protein</fullName>
    </submittedName>
</protein>
<evidence type="ECO:0000313" key="2">
    <source>
        <dbReference type="Proteomes" id="UP001066276"/>
    </source>
</evidence>